<dbReference type="Proteomes" id="UP001583186">
    <property type="component" value="Unassembled WGS sequence"/>
</dbReference>
<feature type="transmembrane region" description="Helical" evidence="4">
    <location>
        <begin position="469"/>
        <end position="491"/>
    </location>
</feature>
<dbReference type="InterPro" id="IPR020846">
    <property type="entry name" value="MFS_dom"/>
</dbReference>
<dbReference type="PROSITE" id="PS50850">
    <property type="entry name" value="MFS"/>
    <property type="match status" value="1"/>
</dbReference>
<reference evidence="6 7" key="1">
    <citation type="journal article" date="2024" name="IMA Fungus">
        <title>IMA Genome - F19 : A genome assembly and annotation guide to empower mycologists, including annotated draft genome sequences of Ceratocystis pirilliformis, Diaporthe australafricana, Fusarium ophioides, Paecilomyces lecythidis, and Sporothrix stenoceras.</title>
        <authorList>
            <person name="Aylward J."/>
            <person name="Wilson A.M."/>
            <person name="Visagie C.M."/>
            <person name="Spraker J."/>
            <person name="Barnes I."/>
            <person name="Buitendag C."/>
            <person name="Ceriani C."/>
            <person name="Del Mar Angel L."/>
            <person name="du Plessis D."/>
            <person name="Fuchs T."/>
            <person name="Gasser K."/>
            <person name="Kramer D."/>
            <person name="Li W."/>
            <person name="Munsamy K."/>
            <person name="Piso A."/>
            <person name="Price J.L."/>
            <person name="Sonnekus B."/>
            <person name="Thomas C."/>
            <person name="van der Nest A."/>
            <person name="van Dijk A."/>
            <person name="van Heerden A."/>
            <person name="van Vuuren N."/>
            <person name="Yilmaz N."/>
            <person name="Duong T.A."/>
            <person name="van der Merwe N.A."/>
            <person name="Wingfield M.J."/>
            <person name="Wingfield B.D."/>
        </authorList>
    </citation>
    <scope>NUCLEOTIDE SEQUENCE [LARGE SCALE GENOMIC DNA]</scope>
    <source>
        <strain evidence="6 7">CMW 5346</strain>
    </source>
</reference>
<feature type="region of interest" description="Disordered" evidence="3">
    <location>
        <begin position="1"/>
        <end position="113"/>
    </location>
</feature>
<evidence type="ECO:0000256" key="4">
    <source>
        <dbReference type="SAM" id="Phobius"/>
    </source>
</evidence>
<proteinExistence type="inferred from homology"/>
<protein>
    <recommendedName>
        <fullName evidence="5">Major facilitator superfamily (MFS) profile domain-containing protein</fullName>
    </recommendedName>
</protein>
<dbReference type="InterPro" id="IPR011701">
    <property type="entry name" value="MFS"/>
</dbReference>
<feature type="transmembrane region" description="Helical" evidence="4">
    <location>
        <begin position="432"/>
        <end position="457"/>
    </location>
</feature>
<dbReference type="SUPFAM" id="SSF103473">
    <property type="entry name" value="MFS general substrate transporter"/>
    <property type="match status" value="1"/>
</dbReference>
<name>A0ABR3YRL6_9PEZI</name>
<feature type="compositionally biased region" description="Basic and acidic residues" evidence="3">
    <location>
        <begin position="38"/>
        <end position="67"/>
    </location>
</feature>
<evidence type="ECO:0000313" key="7">
    <source>
        <dbReference type="Proteomes" id="UP001583186"/>
    </source>
</evidence>
<evidence type="ECO:0000256" key="1">
    <source>
        <dbReference type="ARBA" id="ARBA00004141"/>
    </source>
</evidence>
<dbReference type="Gene3D" id="1.20.1250.20">
    <property type="entry name" value="MFS general substrate transporter like domains"/>
    <property type="match status" value="2"/>
</dbReference>
<dbReference type="PANTHER" id="PTHR11360">
    <property type="entry name" value="MONOCARBOXYLATE TRANSPORTER"/>
    <property type="match status" value="1"/>
</dbReference>
<organism evidence="6 7">
    <name type="scientific">Sporothrix stenoceras</name>
    <dbReference type="NCBI Taxonomy" id="5173"/>
    <lineage>
        <taxon>Eukaryota</taxon>
        <taxon>Fungi</taxon>
        <taxon>Dikarya</taxon>
        <taxon>Ascomycota</taxon>
        <taxon>Pezizomycotina</taxon>
        <taxon>Sordariomycetes</taxon>
        <taxon>Sordariomycetidae</taxon>
        <taxon>Ophiostomatales</taxon>
        <taxon>Ophiostomataceae</taxon>
        <taxon>Sporothrix</taxon>
    </lineage>
</organism>
<feature type="transmembrane region" description="Helical" evidence="4">
    <location>
        <begin position="268"/>
        <end position="287"/>
    </location>
</feature>
<feature type="transmembrane region" description="Helical" evidence="4">
    <location>
        <begin position="342"/>
        <end position="364"/>
    </location>
</feature>
<feature type="transmembrane region" description="Helical" evidence="4">
    <location>
        <begin position="235"/>
        <end position="256"/>
    </location>
</feature>
<feature type="compositionally biased region" description="Polar residues" evidence="3">
    <location>
        <begin position="89"/>
        <end position="106"/>
    </location>
</feature>
<feature type="compositionally biased region" description="Acidic residues" evidence="3">
    <location>
        <begin position="68"/>
        <end position="84"/>
    </location>
</feature>
<feature type="transmembrane region" description="Helical" evidence="4">
    <location>
        <begin position="181"/>
        <end position="199"/>
    </location>
</feature>
<evidence type="ECO:0000256" key="2">
    <source>
        <dbReference type="ARBA" id="ARBA00006727"/>
    </source>
</evidence>
<dbReference type="InterPro" id="IPR036259">
    <property type="entry name" value="MFS_trans_sf"/>
</dbReference>
<accession>A0ABR3YRL6</accession>
<evidence type="ECO:0000256" key="3">
    <source>
        <dbReference type="SAM" id="MobiDB-lite"/>
    </source>
</evidence>
<evidence type="ECO:0000259" key="5">
    <source>
        <dbReference type="PROSITE" id="PS50850"/>
    </source>
</evidence>
<feature type="transmembrane region" description="Helical" evidence="4">
    <location>
        <begin position="211"/>
        <end position="229"/>
    </location>
</feature>
<gene>
    <name evidence="6" type="ORF">Sste5346_008041</name>
</gene>
<feature type="compositionally biased region" description="Basic and acidic residues" evidence="3">
    <location>
        <begin position="16"/>
        <end position="28"/>
    </location>
</feature>
<feature type="transmembrane region" description="Helical" evidence="4">
    <location>
        <begin position="503"/>
        <end position="523"/>
    </location>
</feature>
<feature type="transmembrane region" description="Helical" evidence="4">
    <location>
        <begin position="406"/>
        <end position="426"/>
    </location>
</feature>
<dbReference type="InterPro" id="IPR050327">
    <property type="entry name" value="Proton-linked_MCT"/>
</dbReference>
<comment type="similarity">
    <text evidence="2">Belongs to the major facilitator superfamily. Monocarboxylate porter (TC 2.A.1.13) family.</text>
</comment>
<dbReference type="PANTHER" id="PTHR11360:SF130">
    <property type="entry name" value="MAJOR FACILITATOR SUPERFAMILY (MFS) PROFILE DOMAIN-CONTAINING PROTEIN-RELATED"/>
    <property type="match status" value="1"/>
</dbReference>
<keyword evidence="4" id="KW-0812">Transmembrane</keyword>
<keyword evidence="4" id="KW-0472">Membrane</keyword>
<comment type="caution">
    <text evidence="6">The sequence shown here is derived from an EMBL/GenBank/DDBJ whole genome shotgun (WGS) entry which is preliminary data.</text>
</comment>
<feature type="domain" description="Major facilitator superfamily (MFS) profile" evidence="5">
    <location>
        <begin position="142"/>
        <end position="524"/>
    </location>
</feature>
<keyword evidence="7" id="KW-1185">Reference proteome</keyword>
<feature type="transmembrane region" description="Helical" evidence="4">
    <location>
        <begin position="370"/>
        <end position="394"/>
    </location>
</feature>
<feature type="transmembrane region" description="Helical" evidence="4">
    <location>
        <begin position="299"/>
        <end position="321"/>
    </location>
</feature>
<dbReference type="EMBL" id="JAWCUI010000059">
    <property type="protein sequence ID" value="KAL1890717.1"/>
    <property type="molecule type" value="Genomic_DNA"/>
</dbReference>
<comment type="subcellular location">
    <subcellularLocation>
        <location evidence="1">Membrane</location>
        <topology evidence="1">Multi-pass membrane protein</topology>
    </subcellularLocation>
</comment>
<dbReference type="Pfam" id="PF07690">
    <property type="entry name" value="MFS_1"/>
    <property type="match status" value="1"/>
</dbReference>
<sequence length="535" mass="57479">MTQQPSGSQDGLPLPHDYELNNEKDRDATTFSSTSSTNRDDTATTTDTKKNSTRTRVVDEEKGRQSVDGDDEDDVDDVDEEEIEDVRSLHQTSAEGATVGQDSAGNGKQPEGGLLSRIVSRASTTRTKYVDPGPPPDGGFQAWVAVGCTHLVIMDTWGVINSFGSFQTYYTSLLGRSPSDIAWIGSFQIFLLFFIGTFTGRLTDAGYFKHLLVIGSCLQLIGIFTTAQATQYWQIFLSQGVCMGLGNGCIFCPSLATLSTYFSKKRSLAIGIAATGSATGGLVFPSIVRQLLPSVGFPWTMRVIGFVQLATLAVACIGLKTRLPPRRAGKIVEWSAFRETEYAFYAAGSFFCFWSVYIVFFYVASFSRDIIGFSYTDSLNLLLVVNGVGAIGRLLPNYIADRVGTINMFAIFGLYAGVAGLSWIAVKTSVGLYVWSVFYGIAAGGIQSLFPAGLTSLNTRDLSKSGVRIGMVFTINSIATLTGPPVAGALITADYGGYLGAQIFTGVVLLIGTCFIVCAKVSLGRSTGLGWRARV</sequence>
<keyword evidence="4" id="KW-1133">Transmembrane helix</keyword>
<evidence type="ECO:0000313" key="6">
    <source>
        <dbReference type="EMBL" id="KAL1890717.1"/>
    </source>
</evidence>